<dbReference type="Pfam" id="PF24894">
    <property type="entry name" value="Hexapep_GlmU"/>
    <property type="match status" value="1"/>
</dbReference>
<protein>
    <submittedName>
        <fullName evidence="5">Glucose-1-phosphate adenylyltransferase subunit GlgD</fullName>
        <ecNumber evidence="5">2.7.7.27</ecNumber>
    </submittedName>
</protein>
<evidence type="ECO:0000313" key="5">
    <source>
        <dbReference type="EMBL" id="WDC82268.1"/>
    </source>
</evidence>
<dbReference type="AlphaFoldDB" id="A0AAQ3ASA5"/>
<dbReference type="EMBL" id="CP117692">
    <property type="protein sequence ID" value="WDC82268.1"/>
    <property type="molecule type" value="Genomic_DNA"/>
</dbReference>
<dbReference type="GO" id="GO:0008878">
    <property type="term" value="F:glucose-1-phosphate adenylyltransferase activity"/>
    <property type="evidence" value="ECO:0007669"/>
    <property type="project" value="UniProtKB-EC"/>
</dbReference>
<dbReference type="GO" id="GO:0005978">
    <property type="term" value="P:glycogen biosynthetic process"/>
    <property type="evidence" value="ECO:0007669"/>
    <property type="project" value="UniProtKB-KW"/>
</dbReference>
<evidence type="ECO:0000256" key="1">
    <source>
        <dbReference type="ARBA" id="ARBA00010443"/>
    </source>
</evidence>
<gene>
    <name evidence="5" type="primary">glgD</name>
    <name evidence="5" type="ORF">PSR59_01105</name>
</gene>
<keyword evidence="5" id="KW-0808">Transferase</keyword>
<feature type="domain" description="Glucose-1-phosphate adenylyltransferase/Bifunctional protein GlmU-like C-terminal hexapeptide" evidence="4">
    <location>
        <begin position="290"/>
        <end position="358"/>
    </location>
</feature>
<dbReference type="SUPFAM" id="SSF51161">
    <property type="entry name" value="Trimeric LpxA-like enzymes"/>
    <property type="match status" value="1"/>
</dbReference>
<reference evidence="5" key="1">
    <citation type="submission" date="2023-02" db="EMBL/GenBank/DDBJ databases">
        <title>Complete genome sequence of Lactobacillus ruminis CACC888 isolated from Pig feces.</title>
        <authorList>
            <person name="Park S."/>
            <person name="Park M.A."/>
            <person name="Kim D.-H."/>
            <person name="Kim Y."/>
        </authorList>
    </citation>
    <scope>NUCLEOTIDE SEQUENCE</scope>
    <source>
        <strain evidence="5">CACC888</strain>
    </source>
</reference>
<dbReference type="InterPro" id="IPR011832">
    <property type="entry name" value="GlgDAde_trans"/>
</dbReference>
<dbReference type="InterPro" id="IPR011004">
    <property type="entry name" value="Trimer_LpxA-like_sf"/>
</dbReference>
<dbReference type="PANTHER" id="PTHR43523">
    <property type="entry name" value="GLUCOSE-1-PHOSPHATE ADENYLYLTRANSFERASE-RELATED"/>
    <property type="match status" value="1"/>
</dbReference>
<dbReference type="InterPro" id="IPR056818">
    <property type="entry name" value="GlmU/GlgC-like_hexapep"/>
</dbReference>
<dbReference type="RefSeq" id="WP_273745128.1">
    <property type="nucleotide sequence ID" value="NZ_CP117692.1"/>
</dbReference>
<evidence type="ECO:0000259" key="3">
    <source>
        <dbReference type="Pfam" id="PF00483"/>
    </source>
</evidence>
<keyword evidence="2" id="KW-0320">Glycogen biosynthesis</keyword>
<evidence type="ECO:0000313" key="6">
    <source>
        <dbReference type="Proteomes" id="UP001222683"/>
    </source>
</evidence>
<dbReference type="NCBIfam" id="TIGR02092">
    <property type="entry name" value="glgD"/>
    <property type="match status" value="1"/>
</dbReference>
<dbReference type="Pfam" id="PF00483">
    <property type="entry name" value="NTP_transferase"/>
    <property type="match status" value="1"/>
</dbReference>
<dbReference type="Gene3D" id="3.90.550.10">
    <property type="entry name" value="Spore Coat Polysaccharide Biosynthesis Protein SpsA, Chain A"/>
    <property type="match status" value="1"/>
</dbReference>
<dbReference type="InterPro" id="IPR011831">
    <property type="entry name" value="ADP-Glc_PPase"/>
</dbReference>
<dbReference type="PANTHER" id="PTHR43523:SF6">
    <property type="entry name" value="GLYCOGEN BIOSYNTHESIS PROTEIN GLGD"/>
    <property type="match status" value="1"/>
</dbReference>
<evidence type="ECO:0000259" key="4">
    <source>
        <dbReference type="Pfam" id="PF24894"/>
    </source>
</evidence>
<accession>A0AAQ3ASA5</accession>
<sequence length="397" mass="44583">MKANKMCAILGNEHEYSGLMPLTENRPLSTLYFDCKYRIMDFAISSAANANIRTVYIILNEGRVKSVFDHLGGGREWGLDSIGSYQYLSFYQDILRKKAEGKDYYGNIIDFLRKSKSAYTVFIGNKMLCNIDLRTVLNVHQSQDATMTAVFKRVPWEKIANDDQILDLSSDNRVTGHTKFGNVEKNQDLYNLSMSIFMVKTDWMIEALKEGESIGMPASIEEFLIEQLGRVDTYAYEYSGYLSNIYNMKSYYDANMDMLDPENFNSLLFSSQKVITRTKNEVATYFSKGSKVSASQLATGCIIDGKIDHSLISRCTTVEKDAEVVGSIVMANANIKQGASVRYAILDKCVTVEPGVRIEGTPENPVVIKKNEHVCADVIGGKTNENSVYGCRMRSVL</sequence>
<name>A0AAQ3ASA5_9LACO</name>
<keyword evidence="5" id="KW-0548">Nucleotidyltransferase</keyword>
<dbReference type="CDD" id="cd04651">
    <property type="entry name" value="LbH_G1P_AT_C"/>
    <property type="match status" value="1"/>
</dbReference>
<feature type="domain" description="Nucleotidyl transferase" evidence="3">
    <location>
        <begin position="19"/>
        <end position="158"/>
    </location>
</feature>
<comment type="similarity">
    <text evidence="1">Belongs to the bacterial/plant glucose-1-phosphate adenylyltransferase family.</text>
</comment>
<evidence type="ECO:0000256" key="2">
    <source>
        <dbReference type="ARBA" id="ARBA00023056"/>
    </source>
</evidence>
<dbReference type="SUPFAM" id="SSF53448">
    <property type="entry name" value="Nucleotide-diphospho-sugar transferases"/>
    <property type="match status" value="1"/>
</dbReference>
<dbReference type="Proteomes" id="UP001222683">
    <property type="component" value="Chromosome"/>
</dbReference>
<organism evidence="5 6">
    <name type="scientific">Ligilactobacillus ruminis</name>
    <dbReference type="NCBI Taxonomy" id="1623"/>
    <lineage>
        <taxon>Bacteria</taxon>
        <taxon>Bacillati</taxon>
        <taxon>Bacillota</taxon>
        <taxon>Bacilli</taxon>
        <taxon>Lactobacillales</taxon>
        <taxon>Lactobacillaceae</taxon>
        <taxon>Ligilactobacillus</taxon>
    </lineage>
</organism>
<dbReference type="InterPro" id="IPR029044">
    <property type="entry name" value="Nucleotide-diphossugar_trans"/>
</dbReference>
<dbReference type="Gene3D" id="2.160.10.10">
    <property type="entry name" value="Hexapeptide repeat proteins"/>
    <property type="match status" value="1"/>
</dbReference>
<dbReference type="InterPro" id="IPR005835">
    <property type="entry name" value="NTP_transferase_dom"/>
</dbReference>
<proteinExistence type="inferred from homology"/>
<dbReference type="EC" id="2.7.7.27" evidence="5"/>